<evidence type="ECO:0000256" key="5">
    <source>
        <dbReference type="ARBA" id="ARBA00023242"/>
    </source>
</evidence>
<keyword evidence="4" id="KW-0804">Transcription</keyword>
<dbReference type="GO" id="GO:0003677">
    <property type="term" value="F:DNA binding"/>
    <property type="evidence" value="ECO:0007669"/>
    <property type="project" value="UniProtKB-KW"/>
</dbReference>
<dbReference type="STRING" id="1141098.A0A1Y2EK73"/>
<dbReference type="SUPFAM" id="SSF57959">
    <property type="entry name" value="Leucine zipper domain"/>
    <property type="match status" value="1"/>
</dbReference>
<keyword evidence="5" id="KW-0539">Nucleus</keyword>
<evidence type="ECO:0000256" key="3">
    <source>
        <dbReference type="ARBA" id="ARBA00023125"/>
    </source>
</evidence>
<dbReference type="SMART" id="SM00338">
    <property type="entry name" value="BRLZ"/>
    <property type="match status" value="1"/>
</dbReference>
<feature type="domain" description="BZIP" evidence="6">
    <location>
        <begin position="11"/>
        <end position="74"/>
    </location>
</feature>
<evidence type="ECO:0000256" key="1">
    <source>
        <dbReference type="ARBA" id="ARBA00004123"/>
    </source>
</evidence>
<name>A0A1Y2EK73_9PEZI</name>
<evidence type="ECO:0000256" key="2">
    <source>
        <dbReference type="ARBA" id="ARBA00023015"/>
    </source>
</evidence>
<dbReference type="AlphaFoldDB" id="A0A1Y2EK73"/>
<dbReference type="Pfam" id="PF00170">
    <property type="entry name" value="bZIP_1"/>
    <property type="match status" value="1"/>
</dbReference>
<dbReference type="PANTHER" id="PTHR19304">
    <property type="entry name" value="CYCLIC-AMP RESPONSE ELEMENT BINDING PROTEIN"/>
    <property type="match status" value="1"/>
</dbReference>
<keyword evidence="3" id="KW-0238">DNA-binding</keyword>
<comment type="subcellular location">
    <subcellularLocation>
        <location evidence="1">Nucleus</location>
    </subcellularLocation>
</comment>
<protein>
    <recommendedName>
        <fullName evidence="6">BZIP domain-containing protein</fullName>
    </recommendedName>
</protein>
<evidence type="ECO:0000313" key="7">
    <source>
        <dbReference type="EMBL" id="ORY71953.1"/>
    </source>
</evidence>
<evidence type="ECO:0000313" key="8">
    <source>
        <dbReference type="Proteomes" id="UP000193689"/>
    </source>
</evidence>
<proteinExistence type="predicted"/>
<keyword evidence="2" id="KW-0805">Transcription regulation</keyword>
<dbReference type="InterPro" id="IPR051027">
    <property type="entry name" value="bZIP_transcription_factors"/>
</dbReference>
<sequence length="94" mass="11099">KRKELSAEEGEAKRNKFLERNRVAATKCRQKKKEWMSDLEDTRFGLESQNSHLQMEYNSLAEEVSQIRAELMAHGNCNDPNINKWIENEAKRYV</sequence>
<dbReference type="GO" id="GO:0003700">
    <property type="term" value="F:DNA-binding transcription factor activity"/>
    <property type="evidence" value="ECO:0007669"/>
    <property type="project" value="InterPro"/>
</dbReference>
<comment type="caution">
    <text evidence="7">The sequence shown here is derived from an EMBL/GenBank/DDBJ whole genome shotgun (WGS) entry which is preliminary data.</text>
</comment>
<dbReference type="InterPro" id="IPR046347">
    <property type="entry name" value="bZIP_sf"/>
</dbReference>
<dbReference type="Gene3D" id="1.20.5.170">
    <property type="match status" value="1"/>
</dbReference>
<reference evidence="7 8" key="1">
    <citation type="submission" date="2016-07" db="EMBL/GenBank/DDBJ databases">
        <title>Pervasive Adenine N6-methylation of Active Genes in Fungi.</title>
        <authorList>
            <consortium name="DOE Joint Genome Institute"/>
            <person name="Mondo S.J."/>
            <person name="Dannebaum R.O."/>
            <person name="Kuo R.C."/>
            <person name="Labutti K."/>
            <person name="Haridas S."/>
            <person name="Kuo A."/>
            <person name="Salamov A."/>
            <person name="Ahrendt S.R."/>
            <person name="Lipzen A."/>
            <person name="Sullivan W."/>
            <person name="Andreopoulos W.B."/>
            <person name="Clum A."/>
            <person name="Lindquist E."/>
            <person name="Daum C."/>
            <person name="Ramamoorthy G.K."/>
            <person name="Gryganskyi A."/>
            <person name="Culley D."/>
            <person name="Magnuson J.K."/>
            <person name="James T.Y."/>
            <person name="O'Malley M.A."/>
            <person name="Stajich J.E."/>
            <person name="Spatafora J.W."/>
            <person name="Visel A."/>
            <person name="Grigoriev I.V."/>
        </authorList>
    </citation>
    <scope>NUCLEOTIDE SEQUENCE [LARGE SCALE GENOMIC DNA]</scope>
    <source>
        <strain evidence="7 8">CBS 129021</strain>
    </source>
</reference>
<dbReference type="InterPro" id="IPR002112">
    <property type="entry name" value="Leuzip_Jun"/>
</dbReference>
<evidence type="ECO:0000259" key="6">
    <source>
        <dbReference type="PROSITE" id="PS50217"/>
    </source>
</evidence>
<dbReference type="EMBL" id="MCFJ01000001">
    <property type="protein sequence ID" value="ORY71953.1"/>
    <property type="molecule type" value="Genomic_DNA"/>
</dbReference>
<dbReference type="PROSITE" id="PS50217">
    <property type="entry name" value="BZIP"/>
    <property type="match status" value="1"/>
</dbReference>
<dbReference type="GO" id="GO:0005634">
    <property type="term" value="C:nucleus"/>
    <property type="evidence" value="ECO:0007669"/>
    <property type="project" value="UniProtKB-SubCell"/>
</dbReference>
<dbReference type="PROSITE" id="PS00036">
    <property type="entry name" value="BZIP_BASIC"/>
    <property type="match status" value="1"/>
</dbReference>
<feature type="non-terminal residue" evidence="7">
    <location>
        <position position="1"/>
    </location>
</feature>
<dbReference type="Proteomes" id="UP000193689">
    <property type="component" value="Unassembled WGS sequence"/>
</dbReference>
<keyword evidence="8" id="KW-1185">Reference proteome</keyword>
<dbReference type="OrthoDB" id="295274at2759"/>
<gene>
    <name evidence="7" type="ORF">BCR38DRAFT_319883</name>
</gene>
<dbReference type="PRINTS" id="PR00043">
    <property type="entry name" value="LEUZIPPRJUN"/>
</dbReference>
<dbReference type="InterPro" id="IPR004827">
    <property type="entry name" value="bZIP"/>
</dbReference>
<dbReference type="RefSeq" id="XP_040721545.1">
    <property type="nucleotide sequence ID" value="XM_040854759.1"/>
</dbReference>
<evidence type="ECO:0000256" key="4">
    <source>
        <dbReference type="ARBA" id="ARBA00023163"/>
    </source>
</evidence>
<dbReference type="CDD" id="cd14687">
    <property type="entry name" value="bZIP_ATF2"/>
    <property type="match status" value="1"/>
</dbReference>
<accession>A0A1Y2EK73</accession>
<organism evidence="7 8">
    <name type="scientific">Pseudomassariella vexata</name>
    <dbReference type="NCBI Taxonomy" id="1141098"/>
    <lineage>
        <taxon>Eukaryota</taxon>
        <taxon>Fungi</taxon>
        <taxon>Dikarya</taxon>
        <taxon>Ascomycota</taxon>
        <taxon>Pezizomycotina</taxon>
        <taxon>Sordariomycetes</taxon>
        <taxon>Xylariomycetidae</taxon>
        <taxon>Amphisphaeriales</taxon>
        <taxon>Pseudomassariaceae</taxon>
        <taxon>Pseudomassariella</taxon>
    </lineage>
</organism>
<dbReference type="InParanoid" id="A0A1Y2EK73"/>
<dbReference type="GeneID" id="63770971"/>
<feature type="non-terminal residue" evidence="7">
    <location>
        <position position="94"/>
    </location>
</feature>